<dbReference type="OrthoDB" id="427480at2759"/>
<evidence type="ECO:0000313" key="2">
    <source>
        <dbReference type="Proteomes" id="UP000504603"/>
    </source>
</evidence>
<keyword evidence="2" id="KW-1185">Reference proteome</keyword>
<dbReference type="GeneID" id="111015928"/>
<evidence type="ECO:0000259" key="1">
    <source>
        <dbReference type="Pfam" id="PF03109"/>
    </source>
</evidence>
<dbReference type="PANTHER" id="PTHR43173">
    <property type="entry name" value="ABC1 FAMILY PROTEIN"/>
    <property type="match status" value="1"/>
</dbReference>
<organism evidence="2 3">
    <name type="scientific">Momordica charantia</name>
    <name type="common">Bitter gourd</name>
    <name type="synonym">Balsam pear</name>
    <dbReference type="NCBI Taxonomy" id="3673"/>
    <lineage>
        <taxon>Eukaryota</taxon>
        <taxon>Viridiplantae</taxon>
        <taxon>Streptophyta</taxon>
        <taxon>Embryophyta</taxon>
        <taxon>Tracheophyta</taxon>
        <taxon>Spermatophyta</taxon>
        <taxon>Magnoliopsida</taxon>
        <taxon>eudicotyledons</taxon>
        <taxon>Gunneridae</taxon>
        <taxon>Pentapetalae</taxon>
        <taxon>rosids</taxon>
        <taxon>fabids</taxon>
        <taxon>Cucurbitales</taxon>
        <taxon>Cucurbitaceae</taxon>
        <taxon>Momordiceae</taxon>
        <taxon>Momordica</taxon>
    </lineage>
</organism>
<dbReference type="InterPro" id="IPR004147">
    <property type="entry name" value="ABC1_dom"/>
</dbReference>
<accession>A0A6J1CZK0</accession>
<dbReference type="CDD" id="cd05121">
    <property type="entry name" value="ABC1_ADCK3-like"/>
    <property type="match status" value="1"/>
</dbReference>
<dbReference type="GO" id="GO:0005886">
    <property type="term" value="C:plasma membrane"/>
    <property type="evidence" value="ECO:0007669"/>
    <property type="project" value="TreeGrafter"/>
</dbReference>
<proteinExistence type="predicted"/>
<dbReference type="SUPFAM" id="SSF56112">
    <property type="entry name" value="Protein kinase-like (PK-like)"/>
    <property type="match status" value="1"/>
</dbReference>
<dbReference type="GO" id="GO:0016301">
    <property type="term" value="F:kinase activity"/>
    <property type="evidence" value="ECO:0007669"/>
    <property type="project" value="UniProtKB-KW"/>
</dbReference>
<name>A0A6J1CZK0_MOMCH</name>
<sequence length="568" mass="63708">MIHPTPTPRTSINPFEATISFNFTAKSIQTGNQMASVSALRGLRLPFFSPQSSPRHHRLQLPTRDSNHGFRLLARYSQAQDLFSSRLQTSIENLPKLLEDIVQTSINTGPRGPVRLVQGIQAFLGVGREWLADVSKSTNPSAGLSTELQLGLLSPTYLRRLFERMGATYIKLGQFIASAPTLFPPEYVEEFQKCFDQVPSVPFEEIKKIIQDDLGRPIDSIYEYIDPIPIASASIAQVHGARLRGSQDDVVIKVLKPGIEDILVADLNFVYIVARILEFLNPDLSRASLVSIVKDIRESMLEEVDFYKEAKNIESFRRYLEDMGLTRQATAPKVYHQCSTRRVLTMQRLYGVPLTDLESISSLVPSPEGSLISALNVWFGSLLACESFHADVHAGNLWLLRDGRIGFLDFGIVGRISSETWAAMDVFLASIATEDYESMASALIQMGATNNDVNAVAFARDLENIFSSIKDLDTEVVIATAREGMGGSTAVAANIVVDERQMNKLFLDVLQVSESYGLRFPREFALLMKQLLYFDRYTRLLAPNMNMLQDQRITMVSNRRNKYRDGFR</sequence>
<dbReference type="InterPro" id="IPR051130">
    <property type="entry name" value="Mito_struct-func_regulator"/>
</dbReference>
<keyword evidence="3" id="KW-0418">Kinase</keyword>
<keyword evidence="3" id="KW-0808">Transferase</keyword>
<reference evidence="3" key="1">
    <citation type="submission" date="2025-08" db="UniProtKB">
        <authorList>
            <consortium name="RefSeq"/>
        </authorList>
    </citation>
    <scope>IDENTIFICATION</scope>
    <source>
        <strain evidence="3">OHB3-1</strain>
    </source>
</reference>
<dbReference type="Proteomes" id="UP000504603">
    <property type="component" value="Unplaced"/>
</dbReference>
<protein>
    <submittedName>
        <fullName evidence="3">Uncharacterized aarF domain-containing protein kinase At5g05200, chloroplastic</fullName>
    </submittedName>
</protein>
<dbReference type="InterPro" id="IPR011009">
    <property type="entry name" value="Kinase-like_dom_sf"/>
</dbReference>
<dbReference type="KEGG" id="mcha:111015928"/>
<evidence type="ECO:0000313" key="3">
    <source>
        <dbReference type="RefSeq" id="XP_022146813.1"/>
    </source>
</evidence>
<dbReference type="AlphaFoldDB" id="A0A6J1CZK0"/>
<dbReference type="Pfam" id="PF03109">
    <property type="entry name" value="ABC1"/>
    <property type="match status" value="1"/>
</dbReference>
<feature type="domain" description="ABC1 atypical kinase-like" evidence="1">
    <location>
        <begin position="195"/>
        <end position="441"/>
    </location>
</feature>
<dbReference type="RefSeq" id="XP_022146813.1">
    <property type="nucleotide sequence ID" value="XM_022291121.1"/>
</dbReference>
<dbReference type="GO" id="GO:0010287">
    <property type="term" value="C:plastoglobule"/>
    <property type="evidence" value="ECO:0007669"/>
    <property type="project" value="TreeGrafter"/>
</dbReference>
<gene>
    <name evidence="3" type="primary">LOC111015928</name>
</gene>
<dbReference type="PANTHER" id="PTHR43173:SF22">
    <property type="entry name" value="OS07G0227800 PROTEIN"/>
    <property type="match status" value="1"/>
</dbReference>